<evidence type="ECO:0000256" key="5">
    <source>
        <dbReference type="ARBA" id="ARBA00023212"/>
    </source>
</evidence>
<keyword evidence="4 8" id="KW-0175">Coiled coil</keyword>
<gene>
    <name evidence="11" type="primary">LOC114461638</name>
</gene>
<evidence type="ECO:0000256" key="7">
    <source>
        <dbReference type="PROSITE-ProRule" id="PRU00042"/>
    </source>
</evidence>
<accession>A0A8C5DYD1</accession>
<dbReference type="Proteomes" id="UP000694680">
    <property type="component" value="Chromosome 4"/>
</dbReference>
<keyword evidence="7" id="KW-0479">Metal-binding</keyword>
<reference evidence="11" key="1">
    <citation type="submission" date="2020-06" db="EMBL/GenBank/DDBJ databases">
        <authorList>
            <consortium name="Wellcome Sanger Institute Data Sharing"/>
        </authorList>
    </citation>
    <scope>NUCLEOTIDE SEQUENCE [LARGE SCALE GENOMIC DNA]</scope>
</reference>
<dbReference type="PROSITE" id="PS50157">
    <property type="entry name" value="ZINC_FINGER_C2H2_2"/>
    <property type="match status" value="1"/>
</dbReference>
<reference evidence="11" key="2">
    <citation type="submission" date="2025-08" db="UniProtKB">
        <authorList>
            <consortium name="Ensembl"/>
        </authorList>
    </citation>
    <scope>IDENTIFICATION</scope>
</reference>
<comment type="subcellular location">
    <subcellularLocation>
        <location evidence="2">Cytoplasm</location>
        <location evidence="2">Cytoskeleton</location>
        <location evidence="2">Cilium basal body</location>
    </subcellularLocation>
    <subcellularLocation>
        <location evidence="1">Cytoplasm</location>
        <location evidence="1">Cytoskeleton</location>
        <location evidence="1">Microtubule organizing center</location>
        <location evidence="1">Centrosome</location>
        <location evidence="1">Centriole</location>
    </subcellularLocation>
</comment>
<evidence type="ECO:0000313" key="11">
    <source>
        <dbReference type="Ensembl" id="ENSGWIP00000013740.1"/>
    </source>
</evidence>
<dbReference type="GO" id="GO:0008270">
    <property type="term" value="F:zinc ion binding"/>
    <property type="evidence" value="ECO:0007669"/>
    <property type="project" value="UniProtKB-KW"/>
</dbReference>
<evidence type="ECO:0000256" key="8">
    <source>
        <dbReference type="SAM" id="Coils"/>
    </source>
</evidence>
<evidence type="ECO:0000259" key="10">
    <source>
        <dbReference type="PROSITE" id="PS50157"/>
    </source>
</evidence>
<sequence>MASRYTQGNPSSFHLIYPQSPAPAMTASGNIPLVHPFKFCQRRERMDWRQINAFDIDLMVSQEDVNLLREHINMVTFCSLEGECCLRCRYPVDPALMKLLKLAQLSLEWLLHSQKVLTEQLHASKWWLAVASTEHQKMLGQLNKKEKKEKALVLELKHCKKIIRSQQSQFASEIISSEKCQHCEKFFLSSSLLQNHMKRRHPKQYDIQWVSDTKNKSVAIDLKSENDSLKLENDCLKSEVSRLKEQIDQQRQDFEAKIENQKMEHQSQKDLLTKRCVKAEMMAQMEKKTEDNRDGMLRKMEFFDNQNTQDLSVVNQNQHVRHEKRVSPVHLESESNVDSNREIKTDQMLVQKMKKQEKTCKSRLEEMKVRHDSEKNKLLNLLSEMQIYESENQEIRQKLQEKTKVIRAQRKKIKNIKSNSLISSPALEELSEEEEVICAQREPVIVSSPAPEELSEEEEVICAQREPVIVSSSAPEVLSEEEEVICAQKEPVIVSSPAPDKLSEEEDSRSMSEKRPAGRLPEPQVRKKLEQMVVGQLESQRKKASSRLTDKTPPKTPPLSSIEKPCSELEKEEHIEHLRSQSPQPSRSQVDISTKTKSHEDLEIDPQQLQSLGDQNSNTENRDQKQKKKTNKVVRKMQKLAQKWKQFWSRRRRSTVEEPEPAPASLSDAGTGSTLNSSLGSLSDISDS</sequence>
<feature type="compositionally biased region" description="Basic residues" evidence="9">
    <location>
        <begin position="625"/>
        <end position="638"/>
    </location>
</feature>
<dbReference type="PROSITE" id="PS00028">
    <property type="entry name" value="ZINC_FINGER_C2H2_1"/>
    <property type="match status" value="1"/>
</dbReference>
<dbReference type="PANTHER" id="PTHR21502:SF3">
    <property type="entry name" value="CILIUM ASSEMBLY PROTEIN DZIP1L"/>
    <property type="match status" value="1"/>
</dbReference>
<feature type="coiled-coil region" evidence="8">
    <location>
        <begin position="219"/>
        <end position="271"/>
    </location>
</feature>
<dbReference type="Ensembl" id="ENSGWIT00000015228.1">
    <property type="protein sequence ID" value="ENSGWIP00000013740.1"/>
    <property type="gene ID" value="ENSGWIG00000007798.1"/>
</dbReference>
<dbReference type="GO" id="GO:0005814">
    <property type="term" value="C:centriole"/>
    <property type="evidence" value="ECO:0007669"/>
    <property type="project" value="UniProtKB-SubCell"/>
</dbReference>
<keyword evidence="5" id="KW-0963">Cytoplasm</keyword>
<name>A0A8C5DYD1_GOUWI</name>
<protein>
    <submittedName>
        <fullName evidence="11">Zinc finger protein Dzip1-like</fullName>
    </submittedName>
</protein>
<keyword evidence="7" id="KW-0862">Zinc</keyword>
<proteinExistence type="inferred from homology"/>
<keyword evidence="6" id="KW-0966">Cell projection</keyword>
<evidence type="ECO:0000256" key="2">
    <source>
        <dbReference type="ARBA" id="ARBA00004120"/>
    </source>
</evidence>
<dbReference type="InterPro" id="IPR032714">
    <property type="entry name" value="DZIP1_N"/>
</dbReference>
<organism evidence="11 12">
    <name type="scientific">Gouania willdenowi</name>
    <name type="common">Blunt-snouted clingfish</name>
    <name type="synonym">Lepadogaster willdenowi</name>
    <dbReference type="NCBI Taxonomy" id="441366"/>
    <lineage>
        <taxon>Eukaryota</taxon>
        <taxon>Metazoa</taxon>
        <taxon>Chordata</taxon>
        <taxon>Craniata</taxon>
        <taxon>Vertebrata</taxon>
        <taxon>Euteleostomi</taxon>
        <taxon>Actinopterygii</taxon>
        <taxon>Neopterygii</taxon>
        <taxon>Teleostei</taxon>
        <taxon>Neoteleostei</taxon>
        <taxon>Acanthomorphata</taxon>
        <taxon>Ovalentaria</taxon>
        <taxon>Blenniimorphae</taxon>
        <taxon>Blenniiformes</taxon>
        <taxon>Gobiesocoidei</taxon>
        <taxon>Gobiesocidae</taxon>
        <taxon>Gobiesocinae</taxon>
        <taxon>Gouania</taxon>
    </lineage>
</organism>
<dbReference type="GO" id="GO:0036064">
    <property type="term" value="C:ciliary basal body"/>
    <property type="evidence" value="ECO:0007669"/>
    <property type="project" value="TreeGrafter"/>
</dbReference>
<feature type="compositionally biased region" description="Low complexity" evidence="9">
    <location>
        <begin position="580"/>
        <end position="589"/>
    </location>
</feature>
<dbReference type="Pfam" id="PF13815">
    <property type="entry name" value="Dzip-like_N"/>
    <property type="match status" value="1"/>
</dbReference>
<dbReference type="AlphaFoldDB" id="A0A8C5DYD1"/>
<evidence type="ECO:0000256" key="9">
    <source>
        <dbReference type="SAM" id="MobiDB-lite"/>
    </source>
</evidence>
<dbReference type="InterPro" id="IPR013087">
    <property type="entry name" value="Znf_C2H2_type"/>
</dbReference>
<feature type="compositionally biased region" description="Basic and acidic residues" evidence="9">
    <location>
        <begin position="565"/>
        <end position="579"/>
    </location>
</feature>
<evidence type="ECO:0000256" key="6">
    <source>
        <dbReference type="ARBA" id="ARBA00023273"/>
    </source>
</evidence>
<evidence type="ECO:0000256" key="3">
    <source>
        <dbReference type="ARBA" id="ARBA00009131"/>
    </source>
</evidence>
<dbReference type="InterPro" id="IPR051241">
    <property type="entry name" value="DZIP_RILPL"/>
</dbReference>
<dbReference type="PANTHER" id="PTHR21502">
    <property type="entry name" value="ZINC FINGER PROTEIN DZIP1"/>
    <property type="match status" value="1"/>
</dbReference>
<evidence type="ECO:0000313" key="12">
    <source>
        <dbReference type="Proteomes" id="UP000694680"/>
    </source>
</evidence>
<keyword evidence="7" id="KW-0863">Zinc-finger</keyword>
<keyword evidence="5" id="KW-0206">Cytoskeleton</keyword>
<evidence type="ECO:0000256" key="1">
    <source>
        <dbReference type="ARBA" id="ARBA00004114"/>
    </source>
</evidence>
<dbReference type="GO" id="GO:0005737">
    <property type="term" value="C:cytoplasm"/>
    <property type="evidence" value="ECO:0007669"/>
    <property type="project" value="TreeGrafter"/>
</dbReference>
<comment type="similarity">
    <text evidence="3">Belongs to the DZIP C2H2-type zinc-finger protein family.</text>
</comment>
<feature type="compositionally biased region" description="Low complexity" evidence="9">
    <location>
        <begin position="670"/>
        <end position="688"/>
    </location>
</feature>
<feature type="coiled-coil region" evidence="8">
    <location>
        <begin position="364"/>
        <end position="419"/>
    </location>
</feature>
<reference evidence="11" key="3">
    <citation type="submission" date="2025-09" db="UniProtKB">
        <authorList>
            <consortium name="Ensembl"/>
        </authorList>
    </citation>
    <scope>IDENTIFICATION</scope>
</reference>
<feature type="domain" description="C2H2-type" evidence="10">
    <location>
        <begin position="178"/>
        <end position="206"/>
    </location>
</feature>
<feature type="region of interest" description="Disordered" evidence="9">
    <location>
        <begin position="320"/>
        <end position="339"/>
    </location>
</feature>
<feature type="region of interest" description="Disordered" evidence="9">
    <location>
        <begin position="488"/>
        <end position="688"/>
    </location>
</feature>
<evidence type="ECO:0000256" key="4">
    <source>
        <dbReference type="ARBA" id="ARBA00023054"/>
    </source>
</evidence>
<feature type="compositionally biased region" description="Polar residues" evidence="9">
    <location>
        <begin position="607"/>
        <end position="619"/>
    </location>
</feature>
<keyword evidence="12" id="KW-1185">Reference proteome</keyword>
<dbReference type="GO" id="GO:0060271">
    <property type="term" value="P:cilium assembly"/>
    <property type="evidence" value="ECO:0007669"/>
    <property type="project" value="UniProtKB-ARBA"/>
</dbReference>